<dbReference type="EMBL" id="MN739109">
    <property type="protein sequence ID" value="QHS89406.1"/>
    <property type="molecule type" value="Genomic_DNA"/>
</dbReference>
<evidence type="ECO:0000256" key="2">
    <source>
        <dbReference type="ARBA" id="ARBA00022679"/>
    </source>
</evidence>
<proteinExistence type="predicted"/>
<organism evidence="3">
    <name type="scientific">viral metagenome</name>
    <dbReference type="NCBI Taxonomy" id="1070528"/>
    <lineage>
        <taxon>unclassified sequences</taxon>
        <taxon>metagenomes</taxon>
        <taxon>organismal metagenomes</taxon>
    </lineage>
</organism>
<dbReference type="InterPro" id="IPR002516">
    <property type="entry name" value="Glyco_trans_11"/>
</dbReference>
<sequence>MDWVAPHLTGGLGNRLFTYAAAAAAAKKWGRRVVFFMPRCGETSHGPFDSIFKLLPTVPIIQSAAEWHTVLEAKGTLFIYQPFPEVTPSPLPCIIHGWRQTEKYFEDCPLHLDFEGALGSRAPKIRHTILEKSWFMHVRLGDYKILAHHQVDLVPYYIFCLKQIPPGSTVVFFSDEPELCVGMFKEMVESMGLAFQLFDSKDEVESLYAMSLCKGGAIVANSTFSWWGAYFARQGAAPAFKAYYPSVWGSGLPPPTDVTPSWGISV</sequence>
<reference evidence="3" key="1">
    <citation type="journal article" date="2020" name="Nature">
        <title>Giant virus diversity and host interactions through global metagenomics.</title>
        <authorList>
            <person name="Schulz F."/>
            <person name="Roux S."/>
            <person name="Paez-Espino D."/>
            <person name="Jungbluth S."/>
            <person name="Walsh D.A."/>
            <person name="Denef V.J."/>
            <person name="McMahon K.D."/>
            <person name="Konstantinidis K.T."/>
            <person name="Eloe-Fadrosh E.A."/>
            <person name="Kyrpides N.C."/>
            <person name="Woyke T."/>
        </authorList>
    </citation>
    <scope>NUCLEOTIDE SEQUENCE</scope>
    <source>
        <strain evidence="3">GVMAG-M-3300010158-60</strain>
    </source>
</reference>
<evidence type="ECO:0000313" key="3">
    <source>
        <dbReference type="EMBL" id="QHS89406.1"/>
    </source>
</evidence>
<protein>
    <recommendedName>
        <fullName evidence="4">Glycosyltransferase</fullName>
    </recommendedName>
</protein>
<evidence type="ECO:0008006" key="4">
    <source>
        <dbReference type="Google" id="ProtNLM"/>
    </source>
</evidence>
<name>A0A6C0BBC3_9ZZZZ</name>
<dbReference type="PANTHER" id="PTHR11927">
    <property type="entry name" value="GALACTOSIDE 2-L-FUCOSYLTRANSFERASE"/>
    <property type="match status" value="1"/>
</dbReference>
<dbReference type="GO" id="GO:0016020">
    <property type="term" value="C:membrane"/>
    <property type="evidence" value="ECO:0007669"/>
    <property type="project" value="InterPro"/>
</dbReference>
<dbReference type="AlphaFoldDB" id="A0A6C0BBC3"/>
<keyword evidence="1" id="KW-0328">Glycosyltransferase</keyword>
<evidence type="ECO:0000256" key="1">
    <source>
        <dbReference type="ARBA" id="ARBA00022676"/>
    </source>
</evidence>
<dbReference type="GO" id="GO:0008107">
    <property type="term" value="F:galactoside 2-alpha-L-fucosyltransferase activity"/>
    <property type="evidence" value="ECO:0007669"/>
    <property type="project" value="InterPro"/>
</dbReference>
<dbReference type="GO" id="GO:0005975">
    <property type="term" value="P:carbohydrate metabolic process"/>
    <property type="evidence" value="ECO:0007669"/>
    <property type="project" value="InterPro"/>
</dbReference>
<dbReference type="PANTHER" id="PTHR11927:SF9">
    <property type="entry name" value="L-FUCOSYLTRANSFERASE"/>
    <property type="match status" value="1"/>
</dbReference>
<keyword evidence="2" id="KW-0808">Transferase</keyword>
<accession>A0A6C0BBC3</accession>